<dbReference type="InterPro" id="IPR010520">
    <property type="entry name" value="FrsA-like"/>
</dbReference>
<dbReference type="EMBL" id="PJMY01000003">
    <property type="protein sequence ID" value="PKV97661.1"/>
    <property type="molecule type" value="Genomic_DNA"/>
</dbReference>
<keyword evidence="4" id="KW-1185">Reference proteome</keyword>
<evidence type="ECO:0000256" key="2">
    <source>
        <dbReference type="ARBA" id="ARBA00022801"/>
    </source>
</evidence>
<accession>A0A2N3WUX7</accession>
<dbReference type="GO" id="GO:0016787">
    <property type="term" value="F:hydrolase activity"/>
    <property type="evidence" value="ECO:0007669"/>
    <property type="project" value="UniProtKB-KW"/>
</dbReference>
<dbReference type="RefSeq" id="WP_101440347.1">
    <property type="nucleotide sequence ID" value="NZ_PJMY01000003.1"/>
</dbReference>
<dbReference type="Proteomes" id="UP000233750">
    <property type="component" value="Unassembled WGS sequence"/>
</dbReference>
<dbReference type="Pfam" id="PF06500">
    <property type="entry name" value="FrsA-like"/>
    <property type="match status" value="1"/>
</dbReference>
<protein>
    <submittedName>
        <fullName evidence="3">Alpha/beta hydrolase family protein DUF1100</fullName>
    </submittedName>
</protein>
<dbReference type="OrthoDB" id="9765647at2"/>
<comment type="similarity">
    <text evidence="1">Belongs to the AB hydrolase superfamily.</text>
</comment>
<dbReference type="PANTHER" id="PTHR22946:SF12">
    <property type="entry name" value="CONIDIAL PIGMENT BIOSYNTHESIS PROTEIN AYG1 (AFU_ORTHOLOGUE AFUA_2G17550)"/>
    <property type="match status" value="1"/>
</dbReference>
<dbReference type="Gene3D" id="1.20.1440.110">
    <property type="entry name" value="acylaminoacyl peptidase"/>
    <property type="match status" value="1"/>
</dbReference>
<dbReference type="PANTHER" id="PTHR22946">
    <property type="entry name" value="DIENELACTONE HYDROLASE DOMAIN-CONTAINING PROTEIN-RELATED"/>
    <property type="match status" value="1"/>
</dbReference>
<dbReference type="AlphaFoldDB" id="A0A2N3WUX7"/>
<dbReference type="SUPFAM" id="SSF53474">
    <property type="entry name" value="alpha/beta-Hydrolases"/>
    <property type="match status" value="1"/>
</dbReference>
<dbReference type="InterPro" id="IPR029058">
    <property type="entry name" value="AB_hydrolase_fold"/>
</dbReference>
<organism evidence="3 4">
    <name type="scientific">Amycolatopsis echigonensis</name>
    <dbReference type="NCBI Taxonomy" id="2576905"/>
    <lineage>
        <taxon>Bacteria</taxon>
        <taxon>Bacillati</taxon>
        <taxon>Actinomycetota</taxon>
        <taxon>Actinomycetes</taxon>
        <taxon>Pseudonocardiales</taxon>
        <taxon>Pseudonocardiaceae</taxon>
        <taxon>Amycolatopsis</taxon>
    </lineage>
</organism>
<name>A0A2N3WUX7_9PSEU</name>
<evidence type="ECO:0000313" key="4">
    <source>
        <dbReference type="Proteomes" id="UP000233750"/>
    </source>
</evidence>
<comment type="caution">
    <text evidence="3">The sequence shown here is derived from an EMBL/GenBank/DDBJ whole genome shotgun (WGS) entry which is preliminary data.</text>
</comment>
<evidence type="ECO:0000256" key="1">
    <source>
        <dbReference type="ARBA" id="ARBA00008645"/>
    </source>
</evidence>
<dbReference type="Gene3D" id="3.40.50.1820">
    <property type="entry name" value="alpha/beta hydrolase"/>
    <property type="match status" value="1"/>
</dbReference>
<proteinExistence type="inferred from homology"/>
<keyword evidence="2 3" id="KW-0378">Hydrolase</keyword>
<reference evidence="3 4" key="1">
    <citation type="submission" date="2017-12" db="EMBL/GenBank/DDBJ databases">
        <title>Sequencing the genomes of 1000 Actinobacteria strains.</title>
        <authorList>
            <person name="Klenk H.-P."/>
        </authorList>
    </citation>
    <scope>NUCLEOTIDE SEQUENCE [LARGE SCALE GENOMIC DNA]</scope>
    <source>
        <strain evidence="3 4">DSM 45165</strain>
    </source>
</reference>
<gene>
    <name evidence="3" type="ORF">ATK30_8654</name>
</gene>
<dbReference type="InterPro" id="IPR050261">
    <property type="entry name" value="FrsA_esterase"/>
</dbReference>
<sequence>MLNYFKDYPADLSLSMALDMGANMDEVDRACRDLRDHGPRPGMDEADAFFEAWVGAGDRLVAAAQADEAVGHRYSAAEKYRRAAIMYITGERMPEHDNPARVEAYDRVLHAFGKYLELGEVNCEKVFVPYQGSVLPALWVPAASGAAPAVVHFNGLDGTKEFLFLTGFGAALNRRGISVLFVDNPGVGEALRKHGLHNFAEAEIPAGACVDYLEGRPDVDPDRIGMVALSLGGHHAARATAFEPRFKLAVCWGANYDFAARLRGRVAGAGAQPSVPHLFKHLMWVFGTNTMEECVQATRDFHLRGILDRITVPILITHGEEDQQIPVSDAWATYHDCVNSPRRELRRFTAEEGGEQHCQIGNMSLGTDYMADWIADVLGTGSAVGTPVQDAAPVR</sequence>
<evidence type="ECO:0000313" key="3">
    <source>
        <dbReference type="EMBL" id="PKV97661.1"/>
    </source>
</evidence>